<protein>
    <recommendedName>
        <fullName evidence="9">DDT domain-containing protein</fullName>
    </recommendedName>
</protein>
<evidence type="ECO:0000256" key="2">
    <source>
        <dbReference type="ARBA" id="ARBA00023242"/>
    </source>
</evidence>
<dbReference type="AlphaFoldDB" id="A0AAD4J1N4"/>
<evidence type="ECO:0000256" key="3">
    <source>
        <dbReference type="PROSITE-ProRule" id="PRU00475"/>
    </source>
</evidence>
<feature type="domain" description="WAC" evidence="6">
    <location>
        <begin position="22"/>
        <end position="128"/>
    </location>
</feature>
<proteinExistence type="predicted"/>
<dbReference type="GO" id="GO:0005634">
    <property type="term" value="C:nucleus"/>
    <property type="evidence" value="ECO:0007669"/>
    <property type="project" value="UniProtKB-SubCell"/>
</dbReference>
<evidence type="ECO:0000259" key="6">
    <source>
        <dbReference type="PROSITE" id="PS51136"/>
    </source>
</evidence>
<dbReference type="PANTHER" id="PTHR15546:SF2">
    <property type="entry name" value="DDT DOMAIN-CONTAINING PROTEIN DDB_G0282237"/>
    <property type="match status" value="1"/>
</dbReference>
<dbReference type="InterPro" id="IPR053271">
    <property type="entry name" value="DDT_domain"/>
</dbReference>
<feature type="domain" description="DDT" evidence="5">
    <location>
        <begin position="310"/>
        <end position="371"/>
    </location>
</feature>
<evidence type="ECO:0000256" key="1">
    <source>
        <dbReference type="ARBA" id="ARBA00004123"/>
    </source>
</evidence>
<name>A0AAD4J1N4_PERFH</name>
<dbReference type="Pfam" id="PF15613">
    <property type="entry name" value="WSD"/>
    <property type="match status" value="1"/>
</dbReference>
<dbReference type="PANTHER" id="PTHR15546">
    <property type="entry name" value="BROMODOMAIN ADJACENT TO ZINC FINGER DOMAIN, 2A"/>
    <property type="match status" value="1"/>
</dbReference>
<evidence type="ECO:0000313" key="7">
    <source>
        <dbReference type="EMBL" id="KAH6825538.1"/>
    </source>
</evidence>
<evidence type="ECO:0000313" key="8">
    <source>
        <dbReference type="Proteomes" id="UP001190926"/>
    </source>
</evidence>
<reference evidence="7 8" key="1">
    <citation type="journal article" date="2021" name="Nat. Commun.">
        <title>Incipient diploidization of the medicinal plant Perilla within 10,000 years.</title>
        <authorList>
            <person name="Zhang Y."/>
            <person name="Shen Q."/>
            <person name="Leng L."/>
            <person name="Zhang D."/>
            <person name="Chen S."/>
            <person name="Shi Y."/>
            <person name="Ning Z."/>
            <person name="Chen S."/>
        </authorList>
    </citation>
    <scope>NUCLEOTIDE SEQUENCE [LARGE SCALE GENOMIC DNA]</scope>
    <source>
        <strain evidence="8">cv. PC099</strain>
    </source>
</reference>
<keyword evidence="8" id="KW-1185">Reference proteome</keyword>
<evidence type="ECO:0000259" key="5">
    <source>
        <dbReference type="PROSITE" id="PS50827"/>
    </source>
</evidence>
<dbReference type="Pfam" id="PF10537">
    <property type="entry name" value="WAC_Acf1_DNA_bd"/>
    <property type="match status" value="1"/>
</dbReference>
<dbReference type="GO" id="GO:0000785">
    <property type="term" value="C:chromatin"/>
    <property type="evidence" value="ECO:0007669"/>
    <property type="project" value="UniProtKB-ARBA"/>
</dbReference>
<dbReference type="InterPro" id="IPR028941">
    <property type="entry name" value="WHIM2_dom"/>
</dbReference>
<dbReference type="Pfam" id="PF02791">
    <property type="entry name" value="DDT"/>
    <property type="match status" value="1"/>
</dbReference>
<organism evidence="7 8">
    <name type="scientific">Perilla frutescens var. hirtella</name>
    <name type="common">Perilla citriodora</name>
    <name type="synonym">Perilla setoyensis</name>
    <dbReference type="NCBI Taxonomy" id="608512"/>
    <lineage>
        <taxon>Eukaryota</taxon>
        <taxon>Viridiplantae</taxon>
        <taxon>Streptophyta</taxon>
        <taxon>Embryophyta</taxon>
        <taxon>Tracheophyta</taxon>
        <taxon>Spermatophyta</taxon>
        <taxon>Magnoliopsida</taxon>
        <taxon>eudicotyledons</taxon>
        <taxon>Gunneridae</taxon>
        <taxon>Pentapetalae</taxon>
        <taxon>asterids</taxon>
        <taxon>lamiids</taxon>
        <taxon>Lamiales</taxon>
        <taxon>Lamiaceae</taxon>
        <taxon>Nepetoideae</taxon>
        <taxon>Elsholtzieae</taxon>
        <taxon>Perilla</taxon>
    </lineage>
</organism>
<accession>A0AAD4J1N4</accession>
<sequence>MPLLNSKPFFLVDKPGDLNNEELVFQIRFTKEIFRSYSEYLKRVNLYRKRVWTCQYTGKDNLTYEEALVSEEKASKRIQNIPAKYVAPILQDVQFSMLNLKDLVSSIASKFQGPFNEGDELYGRKNGRLHPCKIVEIIEVADRKRYEIEWLSDDQKMSGNAFVNGDELTVKNPPFSKRALKSFIKDSTYRSFPWVLHDNLSKRHGISTIAPEELKSNISIQNGLVVCSRKRKRSEETQSAKVASGKEIIVYVRRNKLTSLLTEKSAGGVNEHPEDQSSKYPVDDLLVQPSAEDRLLMERPCPCRDFNVPMECVGDLLMVWDFCTSFGRLLNLSPFCLEDFENSLGYKDSTPMLIVESCSSLLRLLVKDKGKFAKMVENRKRKPKITQITWTEYLSDFLETTSAAEISTHISTIKRGHYALLEIHIKLAIFRELVAQALETETVKEMLDEYIEEGQALAATRRDEALDEGRKRREEKERRKAETTGKGVKEGHRVKSGEGIHNGVIPERSNEKVLSQSNHSSGNSENEGDSTAKKNAKKRKVEMNTTTEDVNHPSKRDIHKLMKNEIKESIGMKSAEERKEFLEKEIEKRFIRTSPLGKDRTYCRYWFFRRDGRIFVESSDSTQWGYYQTKEELDALIGSMNPKGERERALKKQLQKFYNKICLELQKRSKEEAVQRDAMEEALVRRSTRVRAPPRENPTHSFLKYVNKWKDL</sequence>
<evidence type="ECO:0000256" key="4">
    <source>
        <dbReference type="SAM" id="MobiDB-lite"/>
    </source>
</evidence>
<comment type="caution">
    <text evidence="7">The sequence shown here is derived from an EMBL/GenBank/DDBJ whole genome shotgun (WGS) entry which is preliminary data.</text>
</comment>
<gene>
    <name evidence="7" type="ORF">C2S53_007205</name>
</gene>
<dbReference type="EMBL" id="SDAM02000175">
    <property type="protein sequence ID" value="KAH6825538.1"/>
    <property type="molecule type" value="Genomic_DNA"/>
</dbReference>
<dbReference type="PROSITE" id="PS50827">
    <property type="entry name" value="DDT"/>
    <property type="match status" value="1"/>
</dbReference>
<dbReference type="Proteomes" id="UP001190926">
    <property type="component" value="Unassembled WGS sequence"/>
</dbReference>
<comment type="subcellular location">
    <subcellularLocation>
        <location evidence="1 3">Nucleus</location>
    </subcellularLocation>
</comment>
<dbReference type="InterPro" id="IPR013136">
    <property type="entry name" value="WSTF_Acf1_Cbp146"/>
</dbReference>
<feature type="compositionally biased region" description="Low complexity" evidence="4">
    <location>
        <begin position="515"/>
        <end position="525"/>
    </location>
</feature>
<dbReference type="InterPro" id="IPR018501">
    <property type="entry name" value="DDT_dom"/>
</dbReference>
<feature type="compositionally biased region" description="Basic and acidic residues" evidence="4">
    <location>
        <begin position="460"/>
        <end position="498"/>
    </location>
</feature>
<feature type="region of interest" description="Disordered" evidence="4">
    <location>
        <begin position="460"/>
        <end position="553"/>
    </location>
</feature>
<keyword evidence="2 3" id="KW-0539">Nucleus</keyword>
<evidence type="ECO:0008006" key="9">
    <source>
        <dbReference type="Google" id="ProtNLM"/>
    </source>
</evidence>
<dbReference type="PROSITE" id="PS51136">
    <property type="entry name" value="WAC"/>
    <property type="match status" value="1"/>
</dbReference>
<dbReference type="SMART" id="SM00571">
    <property type="entry name" value="DDT"/>
    <property type="match status" value="1"/>
</dbReference>